<keyword evidence="6" id="KW-0456">Lyase</keyword>
<dbReference type="AlphaFoldDB" id="A0A5B9MBE5"/>
<evidence type="ECO:0000256" key="2">
    <source>
        <dbReference type="ARBA" id="ARBA00022723"/>
    </source>
</evidence>
<protein>
    <submittedName>
        <fullName evidence="6">L-rhamnonate dehydratase</fullName>
        <ecNumber evidence="6">4.2.1.90</ecNumber>
    </submittedName>
</protein>
<dbReference type="InterPro" id="IPR029017">
    <property type="entry name" value="Enolase-like_N"/>
</dbReference>
<dbReference type="CDD" id="cd03316">
    <property type="entry name" value="MR_like"/>
    <property type="match status" value="1"/>
</dbReference>
<dbReference type="SUPFAM" id="SSF54826">
    <property type="entry name" value="Enolase N-terminal domain-like"/>
    <property type="match status" value="1"/>
</dbReference>
<evidence type="ECO:0000259" key="5">
    <source>
        <dbReference type="SMART" id="SM00922"/>
    </source>
</evidence>
<comment type="cofactor">
    <cofactor evidence="1">
        <name>Mg(2+)</name>
        <dbReference type="ChEBI" id="CHEBI:18420"/>
    </cofactor>
</comment>
<organism evidence="6 7">
    <name type="scientific">Stieleria maiorica</name>
    <dbReference type="NCBI Taxonomy" id="2795974"/>
    <lineage>
        <taxon>Bacteria</taxon>
        <taxon>Pseudomonadati</taxon>
        <taxon>Planctomycetota</taxon>
        <taxon>Planctomycetia</taxon>
        <taxon>Pirellulales</taxon>
        <taxon>Pirellulaceae</taxon>
        <taxon>Stieleria</taxon>
    </lineage>
</organism>
<evidence type="ECO:0000313" key="7">
    <source>
        <dbReference type="Proteomes" id="UP000321353"/>
    </source>
</evidence>
<dbReference type="InterPro" id="IPR029065">
    <property type="entry name" value="Enolase_C-like"/>
</dbReference>
<keyword evidence="4" id="KW-0175">Coiled coil</keyword>
<dbReference type="GO" id="GO:0000287">
    <property type="term" value="F:magnesium ion binding"/>
    <property type="evidence" value="ECO:0007669"/>
    <property type="project" value="TreeGrafter"/>
</dbReference>
<keyword evidence="7" id="KW-1185">Reference proteome</keyword>
<dbReference type="PROSITE" id="PS51318">
    <property type="entry name" value="TAT"/>
    <property type="match status" value="1"/>
</dbReference>
<dbReference type="Pfam" id="PF13378">
    <property type="entry name" value="MR_MLE_C"/>
    <property type="match status" value="1"/>
</dbReference>
<dbReference type="GO" id="GO:0050032">
    <property type="term" value="F:L-rhamnonate dehydratase activity"/>
    <property type="evidence" value="ECO:0007669"/>
    <property type="project" value="UniProtKB-EC"/>
</dbReference>
<dbReference type="RefSeq" id="WP_147866632.1">
    <property type="nucleotide sequence ID" value="NZ_CP036264.1"/>
</dbReference>
<reference evidence="6 7" key="1">
    <citation type="submission" date="2019-02" db="EMBL/GenBank/DDBJ databases">
        <title>Planctomycetal bacteria perform biofilm scaping via a novel small molecule.</title>
        <authorList>
            <person name="Jeske O."/>
            <person name="Boedeker C."/>
            <person name="Wiegand S."/>
            <person name="Breitling P."/>
            <person name="Kallscheuer N."/>
            <person name="Jogler M."/>
            <person name="Rohde M."/>
            <person name="Petersen J."/>
            <person name="Medema M.H."/>
            <person name="Surup F."/>
            <person name="Jogler C."/>
        </authorList>
    </citation>
    <scope>NUCLEOTIDE SEQUENCE [LARGE SCALE GENOMIC DNA]</scope>
    <source>
        <strain evidence="6 7">Mal15</strain>
    </source>
</reference>
<feature type="coiled-coil region" evidence="4">
    <location>
        <begin position="178"/>
        <end position="228"/>
    </location>
</feature>
<dbReference type="InterPro" id="IPR046945">
    <property type="entry name" value="RHMD-like"/>
</dbReference>
<gene>
    <name evidence="6" type="primary">rhmD</name>
    <name evidence="6" type="ORF">Mal15_09140</name>
</gene>
<dbReference type="SMART" id="SM00922">
    <property type="entry name" value="MR_MLE"/>
    <property type="match status" value="1"/>
</dbReference>
<dbReference type="InterPro" id="IPR036849">
    <property type="entry name" value="Enolase-like_C_sf"/>
</dbReference>
<dbReference type="SFLD" id="SFLDG00179">
    <property type="entry name" value="mandelate_racemase"/>
    <property type="match status" value="1"/>
</dbReference>
<dbReference type="InterPro" id="IPR013342">
    <property type="entry name" value="Mandelate_racemase_C"/>
</dbReference>
<dbReference type="GO" id="GO:0016052">
    <property type="term" value="P:carbohydrate catabolic process"/>
    <property type="evidence" value="ECO:0007669"/>
    <property type="project" value="TreeGrafter"/>
</dbReference>
<dbReference type="EMBL" id="CP036264">
    <property type="protein sequence ID" value="QEF96884.1"/>
    <property type="molecule type" value="Genomic_DNA"/>
</dbReference>
<accession>A0A5B9MBE5</accession>
<proteinExistence type="predicted"/>
<dbReference type="SUPFAM" id="SSF51604">
    <property type="entry name" value="Enolase C-terminal domain-like"/>
    <property type="match status" value="1"/>
</dbReference>
<dbReference type="SFLD" id="SFLDS00001">
    <property type="entry name" value="Enolase"/>
    <property type="match status" value="1"/>
</dbReference>
<evidence type="ECO:0000256" key="3">
    <source>
        <dbReference type="ARBA" id="ARBA00022842"/>
    </source>
</evidence>
<name>A0A5B9MBE5_9BACT</name>
<feature type="domain" description="Mandelate racemase/muconate lactonizing enzyme C-terminal" evidence="5">
    <location>
        <begin position="182"/>
        <end position="285"/>
    </location>
</feature>
<evidence type="ECO:0000313" key="6">
    <source>
        <dbReference type="EMBL" id="QEF96884.1"/>
    </source>
</evidence>
<dbReference type="KEGG" id="smam:Mal15_09140"/>
<dbReference type="EC" id="4.2.1.90" evidence="6"/>
<keyword evidence="2" id="KW-0479">Metal-binding</keyword>
<dbReference type="PANTHER" id="PTHR13794">
    <property type="entry name" value="ENOLASE SUPERFAMILY, MANDELATE RACEMASE"/>
    <property type="match status" value="1"/>
</dbReference>
<evidence type="ECO:0000256" key="4">
    <source>
        <dbReference type="SAM" id="Coils"/>
    </source>
</evidence>
<dbReference type="Gene3D" id="3.20.20.120">
    <property type="entry name" value="Enolase-like C-terminal domain"/>
    <property type="match status" value="1"/>
</dbReference>
<evidence type="ECO:0000256" key="1">
    <source>
        <dbReference type="ARBA" id="ARBA00001946"/>
    </source>
</evidence>
<dbReference type="Gene3D" id="3.30.390.10">
    <property type="entry name" value="Enolase-like, N-terminal domain"/>
    <property type="match status" value="1"/>
</dbReference>
<sequence>MSTHFRVPDRRQFLKTGLLASLTTLPHVADAVDIPGREPMLNLKQRFRSPIIIASVDQLRVGDSIWFRVRSDDGLEGYCPGNDRLEVTVEMAKQLVVPFFVGKDARDIESLVDDVYTERDSRGSVYKFAGMPFWNVVGHIEVALFDMLARQARVPVNTLLGRPLRAQIPVYISQFGRATTARQEVENAARDLEKTSALATKLKVGRRMANSEQQMQRDRRMIELARKTFGDDVTIYVDANSSYTVAEAIQMGRFLDDYGVAFFEEPVPWQDYRGTRKVAEALRELQIEVAGGEQDSSLWQWDDMIDGRTVDVVQPDVFYNGGFVRTLRVAKMAEAVGIPVTPHSPKVLPHAAANLHLCSVLPNLGPFQEYRSYGKVTDGKVTVPTGVGLGIEIDTQNITNANLL</sequence>
<keyword evidence="3" id="KW-0460">Magnesium</keyword>
<dbReference type="PANTHER" id="PTHR13794:SF58">
    <property type="entry name" value="MITOCHONDRIAL ENOLASE SUPERFAMILY MEMBER 1"/>
    <property type="match status" value="1"/>
</dbReference>
<dbReference type="InterPro" id="IPR006311">
    <property type="entry name" value="TAT_signal"/>
</dbReference>
<dbReference type="Proteomes" id="UP000321353">
    <property type="component" value="Chromosome"/>
</dbReference>